<reference evidence="3 4" key="1">
    <citation type="submission" date="2022-07" db="EMBL/GenBank/DDBJ databases">
        <title>Genome Analysis of Selected Gammaproteobacteria from Nigerian Food snails.</title>
        <authorList>
            <person name="Okafor A.C."/>
        </authorList>
    </citation>
    <scope>NUCLEOTIDE SEQUENCE [LARGE SCALE GENOMIC DNA]</scope>
    <source>
        <strain evidence="3 4">Awg 2</strain>
    </source>
</reference>
<evidence type="ECO:0000313" key="3">
    <source>
        <dbReference type="EMBL" id="MDA8483643.1"/>
    </source>
</evidence>
<dbReference type="EMBL" id="JANEWF010000009">
    <property type="protein sequence ID" value="MDA8483643.1"/>
    <property type="molecule type" value="Genomic_DNA"/>
</dbReference>
<organism evidence="3 4">
    <name type="scientific">Metapseudomonas resinovorans</name>
    <name type="common">Pseudomonas resinovorans</name>
    <dbReference type="NCBI Taxonomy" id="53412"/>
    <lineage>
        <taxon>Bacteria</taxon>
        <taxon>Pseudomonadati</taxon>
        <taxon>Pseudomonadota</taxon>
        <taxon>Gammaproteobacteria</taxon>
        <taxon>Pseudomonadales</taxon>
        <taxon>Pseudomonadaceae</taxon>
        <taxon>Metapseudomonas</taxon>
    </lineage>
</organism>
<dbReference type="Pfam" id="PF09977">
    <property type="entry name" value="Tad_C"/>
    <property type="match status" value="1"/>
</dbReference>
<evidence type="ECO:0000259" key="1">
    <source>
        <dbReference type="Pfam" id="PF09977"/>
    </source>
</evidence>
<accession>A0ABT4Y4C7</accession>
<dbReference type="InterPro" id="IPR018705">
    <property type="entry name" value="DUF2134_membrane"/>
</dbReference>
<evidence type="ECO:0000259" key="2">
    <source>
        <dbReference type="Pfam" id="PF13400"/>
    </source>
</evidence>
<dbReference type="RefSeq" id="WP_271470811.1">
    <property type="nucleotide sequence ID" value="NZ_JANEWF010000009.1"/>
</dbReference>
<proteinExistence type="predicted"/>
<comment type="caution">
    <text evidence="3">The sequence shown here is derived from an EMBL/GenBank/DDBJ whole genome shotgun (WGS) entry which is preliminary data.</text>
</comment>
<dbReference type="Proteomes" id="UP001211689">
    <property type="component" value="Unassembled WGS sequence"/>
</dbReference>
<keyword evidence="4" id="KW-1185">Reference proteome</keyword>
<protein>
    <submittedName>
        <fullName evidence="3">Pilus assembly protein TadG-related protein</fullName>
    </submittedName>
</protein>
<sequence length="587" mass="60836">MHSLRRQRGAIGLMATLVLLLTLMMLALTVDAGRLYFEKRKLQRVADMAAMESASRSGLCGTTTAAEVVTLADAAAARHGYSASLGGGNSGNNSVRLGYVELDGAEERRVFTPSATRAEAVRVLATQEVPASLVLGGLWGERVNLQAVAVAQRPALAAFSLGSGLASLDPQQSAVLNALLGKMLGTTLTLDAASYDGLANTRLNLLELNRYLPPAAQVDLSAGDVDRLLDTTLTLDQVLDATVGAANSRETLSVGVRNGLNSLTNVTLGATQVKLADILDVVTPAGGGEQALRTDLSALDLVTALAFLANKAHAVDVALGVSLGSLVNAKVELYVVEPPKIAIGLPGKDADGQWRTQATTAQVRLQVSSDMDVSGLLTVRLGLALNVAEGWAALDQVDCGSILPGERSVQIKAQPGIASLGLGTFQSLGGSQTTLNPVSVTLIPSLLGVSVNISSQTQVASASAEDLEFTFASNSQLPLTQRAGSDVGDALDAGLSNLVANLNVTVSGVEGRCHQNILNCVVSGLTTLLNPLTSAWLRNLVIGALQTTIPILGDTLIEPLLRLLGVELGYADVRLIDLDTSAPQLLL</sequence>
<evidence type="ECO:0000313" key="4">
    <source>
        <dbReference type="Proteomes" id="UP001211689"/>
    </source>
</evidence>
<name>A0ABT4Y4C7_METRE</name>
<dbReference type="InterPro" id="IPR028087">
    <property type="entry name" value="Tad_N"/>
</dbReference>
<gene>
    <name evidence="3" type="ORF">NNO07_11220</name>
</gene>
<feature type="domain" description="Putative Flp pilus-assembly TadG-like N-terminal" evidence="2">
    <location>
        <begin position="9"/>
        <end position="50"/>
    </location>
</feature>
<dbReference type="Pfam" id="PF13400">
    <property type="entry name" value="Tad"/>
    <property type="match status" value="1"/>
</dbReference>
<feature type="domain" description="DUF2134" evidence="1">
    <location>
        <begin position="60"/>
        <end position="151"/>
    </location>
</feature>